<reference evidence="2 3" key="1">
    <citation type="submission" date="2017-03" db="EMBL/GenBank/DDBJ databases">
        <title>Genomes of endolithic fungi from Antarctica.</title>
        <authorList>
            <person name="Coleine C."/>
            <person name="Masonjones S."/>
            <person name="Stajich J.E."/>
        </authorList>
    </citation>
    <scope>NUCLEOTIDE SEQUENCE [LARGE SCALE GENOMIC DNA]</scope>
    <source>
        <strain evidence="2 3">CCFEE 5311</strain>
    </source>
</reference>
<dbReference type="Proteomes" id="UP000310066">
    <property type="component" value="Unassembled WGS sequence"/>
</dbReference>
<organism evidence="2 3">
    <name type="scientific">Friedmanniomyces endolithicus</name>
    <dbReference type="NCBI Taxonomy" id="329885"/>
    <lineage>
        <taxon>Eukaryota</taxon>
        <taxon>Fungi</taxon>
        <taxon>Dikarya</taxon>
        <taxon>Ascomycota</taxon>
        <taxon>Pezizomycotina</taxon>
        <taxon>Dothideomycetes</taxon>
        <taxon>Dothideomycetidae</taxon>
        <taxon>Mycosphaerellales</taxon>
        <taxon>Teratosphaeriaceae</taxon>
        <taxon>Friedmanniomyces</taxon>
    </lineage>
</organism>
<sequence>MQNLMRHLTYFKGILANHCIEVVPWPTPGWQIPLTIGDNLEDLEQIHKAQLEQQKEKRQKQITLLERLLDRRKVERQMVLLWSSTQLHFAQLA</sequence>
<dbReference type="EMBL" id="NAJP01000162">
    <property type="protein sequence ID" value="TKA25166.1"/>
    <property type="molecule type" value="Genomic_DNA"/>
</dbReference>
<protein>
    <submittedName>
        <fullName evidence="2">Uncharacterized protein</fullName>
    </submittedName>
</protein>
<gene>
    <name evidence="2" type="ORF">B0A54_17681</name>
</gene>
<evidence type="ECO:0000256" key="1">
    <source>
        <dbReference type="SAM" id="Coils"/>
    </source>
</evidence>
<evidence type="ECO:0000313" key="3">
    <source>
        <dbReference type="Proteomes" id="UP000310066"/>
    </source>
</evidence>
<accession>A0A4U0TT87</accession>
<evidence type="ECO:0000313" key="2">
    <source>
        <dbReference type="EMBL" id="TKA25166.1"/>
    </source>
</evidence>
<dbReference type="AlphaFoldDB" id="A0A4U0TT87"/>
<feature type="coiled-coil region" evidence="1">
    <location>
        <begin position="40"/>
        <end position="71"/>
    </location>
</feature>
<proteinExistence type="predicted"/>
<keyword evidence="1" id="KW-0175">Coiled coil</keyword>
<comment type="caution">
    <text evidence="2">The sequence shown here is derived from an EMBL/GenBank/DDBJ whole genome shotgun (WGS) entry which is preliminary data.</text>
</comment>
<name>A0A4U0TT87_9PEZI</name>